<dbReference type="InParanoid" id="A0A0C2WXJ6"/>
<dbReference type="Proteomes" id="UP000054549">
    <property type="component" value="Unassembled WGS sequence"/>
</dbReference>
<organism evidence="1 2">
    <name type="scientific">Amanita muscaria (strain Koide BX008)</name>
    <dbReference type="NCBI Taxonomy" id="946122"/>
    <lineage>
        <taxon>Eukaryota</taxon>
        <taxon>Fungi</taxon>
        <taxon>Dikarya</taxon>
        <taxon>Basidiomycota</taxon>
        <taxon>Agaricomycotina</taxon>
        <taxon>Agaricomycetes</taxon>
        <taxon>Agaricomycetidae</taxon>
        <taxon>Agaricales</taxon>
        <taxon>Pluteineae</taxon>
        <taxon>Amanitaceae</taxon>
        <taxon>Amanita</taxon>
    </lineage>
</organism>
<dbReference type="HOGENOM" id="CLU_2263079_0_0_1"/>
<dbReference type="EMBL" id="KN818283">
    <property type="protein sequence ID" value="KIL61536.1"/>
    <property type="molecule type" value="Genomic_DNA"/>
</dbReference>
<dbReference type="AlphaFoldDB" id="A0A0C2WXJ6"/>
<name>A0A0C2WXJ6_AMAMK</name>
<keyword evidence="2" id="KW-1185">Reference proteome</keyword>
<accession>A0A0C2WXJ6</accession>
<reference evidence="1 2" key="1">
    <citation type="submission" date="2014-04" db="EMBL/GenBank/DDBJ databases">
        <title>Evolutionary Origins and Diversification of the Mycorrhizal Mutualists.</title>
        <authorList>
            <consortium name="DOE Joint Genome Institute"/>
            <consortium name="Mycorrhizal Genomics Consortium"/>
            <person name="Kohler A."/>
            <person name="Kuo A."/>
            <person name="Nagy L.G."/>
            <person name="Floudas D."/>
            <person name="Copeland A."/>
            <person name="Barry K.W."/>
            <person name="Cichocki N."/>
            <person name="Veneault-Fourrey C."/>
            <person name="LaButti K."/>
            <person name="Lindquist E.A."/>
            <person name="Lipzen A."/>
            <person name="Lundell T."/>
            <person name="Morin E."/>
            <person name="Murat C."/>
            <person name="Riley R."/>
            <person name="Ohm R."/>
            <person name="Sun H."/>
            <person name="Tunlid A."/>
            <person name="Henrissat B."/>
            <person name="Grigoriev I.V."/>
            <person name="Hibbett D.S."/>
            <person name="Martin F."/>
        </authorList>
    </citation>
    <scope>NUCLEOTIDE SEQUENCE [LARGE SCALE GENOMIC DNA]</scope>
    <source>
        <strain evidence="1 2">Koide BX008</strain>
    </source>
</reference>
<sequence>MNVDGPYQLNKMVLCGSNHIAFVHFYMATEQRNDAANQLKLKLDLVTVAYSCILCRDRQLVFLYNDMGRRSSIIGIGVGSKVETSKNGGTRALIFQAKNRKIS</sequence>
<protein>
    <submittedName>
        <fullName evidence="1">Uncharacterized protein</fullName>
    </submittedName>
</protein>
<evidence type="ECO:0000313" key="2">
    <source>
        <dbReference type="Proteomes" id="UP000054549"/>
    </source>
</evidence>
<gene>
    <name evidence="1" type="ORF">M378DRAFT_854056</name>
</gene>
<evidence type="ECO:0000313" key="1">
    <source>
        <dbReference type="EMBL" id="KIL61536.1"/>
    </source>
</evidence>
<proteinExistence type="predicted"/>